<name>A0A161ZS94_9GAMM</name>
<gene>
    <name evidence="2" type="ORF">N475_24515</name>
</gene>
<proteinExistence type="predicted"/>
<feature type="transmembrane region" description="Helical" evidence="1">
    <location>
        <begin position="68"/>
        <end position="88"/>
    </location>
</feature>
<keyword evidence="1" id="KW-1133">Transmembrane helix</keyword>
<dbReference type="PATRIC" id="fig|1365250.3.peg.4909"/>
<dbReference type="EMBL" id="AUYB01000148">
    <property type="protein sequence ID" value="KZN30692.1"/>
    <property type="molecule type" value="Genomic_DNA"/>
</dbReference>
<dbReference type="AlphaFoldDB" id="A0A161ZS94"/>
<accession>A0A161ZS94</accession>
<protein>
    <submittedName>
        <fullName evidence="2">Uncharacterized protein</fullName>
    </submittedName>
</protein>
<comment type="caution">
    <text evidence="2">The sequence shown here is derived from an EMBL/GenBank/DDBJ whole genome shotgun (WGS) entry which is preliminary data.</text>
</comment>
<evidence type="ECO:0000313" key="3">
    <source>
        <dbReference type="Proteomes" id="UP000076643"/>
    </source>
</evidence>
<keyword evidence="3" id="KW-1185">Reference proteome</keyword>
<feature type="transmembrane region" description="Helical" evidence="1">
    <location>
        <begin position="44"/>
        <end position="62"/>
    </location>
</feature>
<sequence>MLRDFVTRPCPCCKKPLTLSERIPLLNRESVHCKHCAKPLKPNFNIMLFNVFWLSMSVSWIIEAHTELNYLWALSAALIVVSVIEPLLDVLFPLEEERYD</sequence>
<keyword evidence="1" id="KW-0812">Transmembrane</keyword>
<evidence type="ECO:0000313" key="2">
    <source>
        <dbReference type="EMBL" id="KZN30692.1"/>
    </source>
</evidence>
<dbReference type="Proteomes" id="UP000076643">
    <property type="component" value="Unassembled WGS sequence"/>
</dbReference>
<organism evidence="2 3">
    <name type="scientific">Pseudoalteromonas luteoviolacea DSM 6061</name>
    <dbReference type="NCBI Taxonomy" id="1365250"/>
    <lineage>
        <taxon>Bacteria</taxon>
        <taxon>Pseudomonadati</taxon>
        <taxon>Pseudomonadota</taxon>
        <taxon>Gammaproteobacteria</taxon>
        <taxon>Alteromonadales</taxon>
        <taxon>Pseudoalteromonadaceae</taxon>
        <taxon>Pseudoalteromonas</taxon>
    </lineage>
</organism>
<reference evidence="2 3" key="1">
    <citation type="submission" date="2013-07" db="EMBL/GenBank/DDBJ databases">
        <title>Comparative Genomic and Metabolomic Analysis of Twelve Strains of Pseudoalteromonas luteoviolacea.</title>
        <authorList>
            <person name="Vynne N.G."/>
            <person name="Mansson M."/>
            <person name="Gram L."/>
        </authorList>
    </citation>
    <scope>NUCLEOTIDE SEQUENCE [LARGE SCALE GENOMIC DNA]</scope>
    <source>
        <strain evidence="2 3">DSM 6061</strain>
    </source>
</reference>
<evidence type="ECO:0000256" key="1">
    <source>
        <dbReference type="SAM" id="Phobius"/>
    </source>
</evidence>
<keyword evidence="1" id="KW-0472">Membrane</keyword>